<dbReference type="InterPro" id="IPR001683">
    <property type="entry name" value="PX_dom"/>
</dbReference>
<dbReference type="PROSITE" id="PS50195">
    <property type="entry name" value="PX"/>
    <property type="match status" value="1"/>
</dbReference>
<dbReference type="PANTHER" id="PTHR10555">
    <property type="entry name" value="SORTING NEXIN"/>
    <property type="match status" value="1"/>
</dbReference>
<sequence length="488" mass="56570">MEVPIAQLRFSLAEEQYYKPEFDNLAITDSGGGEKYVSAEAMKNFLEKMKLSDHDNKKIIGIISQGEQKISMKGFMAGIRLCSLIRQGKKYTAADIQREQKILARRTKPIQSVASPPPRPESCENLLTPLQLPIKIIVDQPVLIQSGWFGTSSYYTYRISSEILNKKHTVTRRFSDLDWIHNKLLSSFKGFIIPQLPDKKIINNTDKAFIEHRRADMEKFLNHIFSHEILGNCQTFIAFLTLDDNEFTRFKEQNIEETFETFEIQGLENTIDKTIAHLQTKFQYITSSFNPTQNSTIKTINDSATVICENLKGVIENFHNYSESWSNQTMSSLVLLQELPNQTINIIKESQERHKSAMKTYEDSLQYELDKTQGLIQAVECYDMSINKQILEQNLVNRIIKKQKQCTDMLSSSRYLEEIEKHQAQIEDLAKESFQIEKNIKHEFSEQKKQKTSRISSLIVSLVATERAHNLELLNHWKDLKKHFQKSL</sequence>
<dbReference type="Proteomes" id="UP000187209">
    <property type="component" value="Unassembled WGS sequence"/>
</dbReference>
<accession>A0A1R2AQP2</accession>
<comment type="caution">
    <text evidence="3">The sequence shown here is derived from an EMBL/GenBank/DDBJ whole genome shotgun (WGS) entry which is preliminary data.</text>
</comment>
<organism evidence="3 4">
    <name type="scientific">Stentor coeruleus</name>
    <dbReference type="NCBI Taxonomy" id="5963"/>
    <lineage>
        <taxon>Eukaryota</taxon>
        <taxon>Sar</taxon>
        <taxon>Alveolata</taxon>
        <taxon>Ciliophora</taxon>
        <taxon>Postciliodesmatophora</taxon>
        <taxon>Heterotrichea</taxon>
        <taxon>Heterotrichida</taxon>
        <taxon>Stentoridae</taxon>
        <taxon>Stentor</taxon>
    </lineage>
</organism>
<evidence type="ECO:0000256" key="1">
    <source>
        <dbReference type="SAM" id="Coils"/>
    </source>
</evidence>
<name>A0A1R2AQP2_9CILI</name>
<protein>
    <recommendedName>
        <fullName evidence="2">PX domain-containing protein</fullName>
    </recommendedName>
</protein>
<dbReference type="PANTHER" id="PTHR10555:SF170">
    <property type="entry name" value="FI18122P1"/>
    <property type="match status" value="1"/>
</dbReference>
<keyword evidence="4" id="KW-1185">Reference proteome</keyword>
<dbReference type="GO" id="GO:0005768">
    <property type="term" value="C:endosome"/>
    <property type="evidence" value="ECO:0007669"/>
    <property type="project" value="TreeGrafter"/>
</dbReference>
<dbReference type="AlphaFoldDB" id="A0A1R2AQP2"/>
<dbReference type="Pfam" id="PF00787">
    <property type="entry name" value="PX"/>
    <property type="match status" value="1"/>
</dbReference>
<evidence type="ECO:0000313" key="4">
    <source>
        <dbReference type="Proteomes" id="UP000187209"/>
    </source>
</evidence>
<feature type="coiled-coil region" evidence="1">
    <location>
        <begin position="412"/>
        <end position="439"/>
    </location>
</feature>
<dbReference type="EMBL" id="MPUH01001617">
    <property type="protein sequence ID" value="OMJ66858.1"/>
    <property type="molecule type" value="Genomic_DNA"/>
</dbReference>
<dbReference type="SMART" id="SM00312">
    <property type="entry name" value="PX"/>
    <property type="match status" value="1"/>
</dbReference>
<evidence type="ECO:0000259" key="2">
    <source>
        <dbReference type="PROSITE" id="PS50195"/>
    </source>
</evidence>
<dbReference type="InterPro" id="IPR036871">
    <property type="entry name" value="PX_dom_sf"/>
</dbReference>
<reference evidence="3 4" key="1">
    <citation type="submission" date="2016-11" db="EMBL/GenBank/DDBJ databases">
        <title>The macronuclear genome of Stentor coeruleus: a giant cell with tiny introns.</title>
        <authorList>
            <person name="Slabodnick M."/>
            <person name="Ruby J.G."/>
            <person name="Reiff S.B."/>
            <person name="Swart E.C."/>
            <person name="Gosai S."/>
            <person name="Prabakaran S."/>
            <person name="Witkowska E."/>
            <person name="Larue G.E."/>
            <person name="Fisher S."/>
            <person name="Freeman R.M."/>
            <person name="Gunawardena J."/>
            <person name="Chu W."/>
            <person name="Stover N.A."/>
            <person name="Gregory B.D."/>
            <person name="Nowacki M."/>
            <person name="Derisi J."/>
            <person name="Roy S.W."/>
            <person name="Marshall W.F."/>
            <person name="Sood P."/>
        </authorList>
    </citation>
    <scope>NUCLEOTIDE SEQUENCE [LARGE SCALE GENOMIC DNA]</scope>
    <source>
        <strain evidence="3">WM001</strain>
    </source>
</reference>
<feature type="domain" description="PX" evidence="2">
    <location>
        <begin position="135"/>
        <end position="247"/>
    </location>
</feature>
<proteinExistence type="predicted"/>
<dbReference type="SUPFAM" id="SSF64268">
    <property type="entry name" value="PX domain"/>
    <property type="match status" value="1"/>
</dbReference>
<dbReference type="OrthoDB" id="5227681at2759"/>
<gene>
    <name evidence="3" type="ORF">SteCoe_36155</name>
</gene>
<keyword evidence="1" id="KW-0175">Coiled coil</keyword>
<dbReference type="GO" id="GO:0035091">
    <property type="term" value="F:phosphatidylinositol binding"/>
    <property type="evidence" value="ECO:0007669"/>
    <property type="project" value="InterPro"/>
</dbReference>
<evidence type="ECO:0000313" key="3">
    <source>
        <dbReference type="EMBL" id="OMJ66858.1"/>
    </source>
</evidence>
<dbReference type="Gene3D" id="3.30.1520.10">
    <property type="entry name" value="Phox-like domain"/>
    <property type="match status" value="1"/>
</dbReference>